<protein>
    <submittedName>
        <fullName evidence="1">Uncharacterized protein</fullName>
    </submittedName>
</protein>
<gene>
    <name evidence="1" type="ORF">KVT40_007629</name>
</gene>
<evidence type="ECO:0000313" key="2">
    <source>
        <dbReference type="Proteomes" id="UP000809789"/>
    </source>
</evidence>
<comment type="caution">
    <text evidence="1">The sequence shown here is derived from an EMBL/GenBank/DDBJ whole genome shotgun (WGS) entry which is preliminary data.</text>
</comment>
<name>A0A8K0KWF3_9PEZI</name>
<sequence length="281" mass="31575">MHHPSPLRFQRSIFFLLDITMAELDEKIISEPIAGDNPSCLFRRQQGEEHCEHTFCNRSHARIRLIERMMSGASSRLYADNMSTASTMVAGHQDRSPGTSVPNEHLLWRTSQGSLRLYYDPSNKYSISSSDSVDYIIDMVATRKAKAKVVLYDGPSTSGPILASANWALSSKHIQICWGKPMNGNWHDALGNWNHQARTIQAPGGGRKLKCEKTTESKDQQLLDASSKERLGGLRWHEADEKTNHAAVFYWDRPLTKHEEVAALILMLASDKKDSTLPEAV</sequence>
<dbReference type="OrthoDB" id="3910760at2759"/>
<keyword evidence="2" id="KW-1185">Reference proteome</keyword>
<proteinExistence type="predicted"/>
<reference evidence="1" key="1">
    <citation type="submission" date="2021-07" db="EMBL/GenBank/DDBJ databases">
        <title>Elsinoe batatas strain:CRI-CJ2 Genome sequencing and assembly.</title>
        <authorList>
            <person name="Huang L."/>
        </authorList>
    </citation>
    <scope>NUCLEOTIDE SEQUENCE</scope>
    <source>
        <strain evidence="1">CRI-CJ2</strain>
    </source>
</reference>
<evidence type="ECO:0000313" key="1">
    <source>
        <dbReference type="EMBL" id="KAG8624562.1"/>
    </source>
</evidence>
<organism evidence="1 2">
    <name type="scientific">Elsinoe batatas</name>
    <dbReference type="NCBI Taxonomy" id="2601811"/>
    <lineage>
        <taxon>Eukaryota</taxon>
        <taxon>Fungi</taxon>
        <taxon>Dikarya</taxon>
        <taxon>Ascomycota</taxon>
        <taxon>Pezizomycotina</taxon>
        <taxon>Dothideomycetes</taxon>
        <taxon>Dothideomycetidae</taxon>
        <taxon>Myriangiales</taxon>
        <taxon>Elsinoaceae</taxon>
        <taxon>Elsinoe</taxon>
    </lineage>
</organism>
<dbReference type="EMBL" id="JAESVG020000009">
    <property type="protein sequence ID" value="KAG8624562.1"/>
    <property type="molecule type" value="Genomic_DNA"/>
</dbReference>
<dbReference type="AlphaFoldDB" id="A0A8K0KWF3"/>
<dbReference type="Proteomes" id="UP000809789">
    <property type="component" value="Unassembled WGS sequence"/>
</dbReference>
<accession>A0A8K0KWF3</accession>